<dbReference type="AlphaFoldDB" id="M1BZC5"/>
<dbReference type="HOGENOM" id="CLU_2241415_0_0_1"/>
<reference evidence="1" key="2">
    <citation type="submission" date="2015-06" db="UniProtKB">
        <authorList>
            <consortium name="EnsemblPlants"/>
        </authorList>
    </citation>
    <scope>IDENTIFICATION</scope>
    <source>
        <strain evidence="1">DM1-3 516 R44</strain>
    </source>
</reference>
<reference evidence="2" key="1">
    <citation type="journal article" date="2011" name="Nature">
        <title>Genome sequence and analysis of the tuber crop potato.</title>
        <authorList>
            <consortium name="The Potato Genome Sequencing Consortium"/>
        </authorList>
    </citation>
    <scope>NUCLEOTIDE SEQUENCE [LARGE SCALE GENOMIC DNA]</scope>
    <source>
        <strain evidence="2">cv. DM1-3 516 R44</strain>
    </source>
</reference>
<dbReference type="PaxDb" id="4113-PGSC0003DMT400056371"/>
<proteinExistence type="predicted"/>
<dbReference type="Gramene" id="PGSC0003DMT400056371">
    <property type="protein sequence ID" value="PGSC0003DMT400056371"/>
    <property type="gene ID" value="PGSC0003DMG402021901"/>
</dbReference>
<sequence>MLLTVVLSQYKCLNCFTIFYTLQYRIQTNEPKDTSIKHGVSHKIGEYILHDMRISTPQPFRRNIKTTNKRVNRDMKYEISLELNYYHTSISTSHMKENSTLIQLD</sequence>
<dbReference type="Proteomes" id="UP000011115">
    <property type="component" value="Unassembled WGS sequence"/>
</dbReference>
<evidence type="ECO:0000313" key="1">
    <source>
        <dbReference type="EnsemblPlants" id="PGSC0003DMT400056371"/>
    </source>
</evidence>
<protein>
    <submittedName>
        <fullName evidence="1">Uncharacterized protein</fullName>
    </submittedName>
</protein>
<keyword evidence="2" id="KW-1185">Reference proteome</keyword>
<accession>M1BZC5</accession>
<evidence type="ECO:0000313" key="2">
    <source>
        <dbReference type="Proteomes" id="UP000011115"/>
    </source>
</evidence>
<dbReference type="EnsemblPlants" id="PGSC0003DMT400056371">
    <property type="protein sequence ID" value="PGSC0003DMT400056371"/>
    <property type="gene ID" value="PGSC0003DMG402021901"/>
</dbReference>
<name>M1BZC5_SOLTU</name>
<dbReference type="InParanoid" id="M1BZC5"/>
<organism evidence="1 2">
    <name type="scientific">Solanum tuberosum</name>
    <name type="common">Potato</name>
    <dbReference type="NCBI Taxonomy" id="4113"/>
    <lineage>
        <taxon>Eukaryota</taxon>
        <taxon>Viridiplantae</taxon>
        <taxon>Streptophyta</taxon>
        <taxon>Embryophyta</taxon>
        <taxon>Tracheophyta</taxon>
        <taxon>Spermatophyta</taxon>
        <taxon>Magnoliopsida</taxon>
        <taxon>eudicotyledons</taxon>
        <taxon>Gunneridae</taxon>
        <taxon>Pentapetalae</taxon>
        <taxon>asterids</taxon>
        <taxon>lamiids</taxon>
        <taxon>Solanales</taxon>
        <taxon>Solanaceae</taxon>
        <taxon>Solanoideae</taxon>
        <taxon>Solaneae</taxon>
        <taxon>Solanum</taxon>
    </lineage>
</organism>